<accession>A0A0C3P7P4</accession>
<feature type="non-terminal residue" evidence="2">
    <location>
        <position position="1"/>
    </location>
</feature>
<evidence type="ECO:0000313" key="2">
    <source>
        <dbReference type="EMBL" id="KIO03459.1"/>
    </source>
</evidence>
<sequence>RSKQNTRIERIWREVGARFAQIKADCMSFCEEWNSHPISGEGHDQSPRDMRLLGQLEHGVCLENGVSLNPDVVSHYYGLQHPANQPTSGDGSDDDGWEDIMDHSDMTADHSDLPSMIADDQASEFAHDGAAVPVEVDPFPSSNWQEVFWQALQHVHETGHVPHGYGMQQEEWGEEGYPELEAIPSGRRGQKEIIVELPDFIWQPRAIRWCQALEVLIHILETAN</sequence>
<dbReference type="HOGENOM" id="CLU_092517_2_0_1"/>
<dbReference type="STRING" id="870435.A0A0C3P7P4"/>
<keyword evidence="3" id="KW-1185">Reference proteome</keyword>
<reference evidence="3" key="2">
    <citation type="submission" date="2015-01" db="EMBL/GenBank/DDBJ databases">
        <title>Evolutionary Origins and Diversification of the Mycorrhizal Mutualists.</title>
        <authorList>
            <consortium name="DOE Joint Genome Institute"/>
            <consortium name="Mycorrhizal Genomics Consortium"/>
            <person name="Kohler A."/>
            <person name="Kuo A."/>
            <person name="Nagy L.G."/>
            <person name="Floudas D."/>
            <person name="Copeland A."/>
            <person name="Barry K.W."/>
            <person name="Cichocki N."/>
            <person name="Veneault-Fourrey C."/>
            <person name="LaButti K."/>
            <person name="Lindquist E.A."/>
            <person name="Lipzen A."/>
            <person name="Lundell T."/>
            <person name="Morin E."/>
            <person name="Murat C."/>
            <person name="Riley R."/>
            <person name="Ohm R."/>
            <person name="Sun H."/>
            <person name="Tunlid A."/>
            <person name="Henrissat B."/>
            <person name="Grigoriev I.V."/>
            <person name="Hibbett D.S."/>
            <person name="Martin F."/>
        </authorList>
    </citation>
    <scope>NUCLEOTIDE SEQUENCE [LARGE SCALE GENOMIC DNA]</scope>
    <source>
        <strain evidence="3">Marx 270</strain>
    </source>
</reference>
<dbReference type="Proteomes" id="UP000054217">
    <property type="component" value="Unassembled WGS sequence"/>
</dbReference>
<name>A0A0C3P7P4_PISTI</name>
<gene>
    <name evidence="2" type="ORF">M404DRAFT_145700</name>
</gene>
<organism evidence="2 3">
    <name type="scientific">Pisolithus tinctorius Marx 270</name>
    <dbReference type="NCBI Taxonomy" id="870435"/>
    <lineage>
        <taxon>Eukaryota</taxon>
        <taxon>Fungi</taxon>
        <taxon>Dikarya</taxon>
        <taxon>Basidiomycota</taxon>
        <taxon>Agaricomycotina</taxon>
        <taxon>Agaricomycetes</taxon>
        <taxon>Agaricomycetidae</taxon>
        <taxon>Boletales</taxon>
        <taxon>Sclerodermatineae</taxon>
        <taxon>Pisolithaceae</taxon>
        <taxon>Pisolithus</taxon>
    </lineage>
</organism>
<evidence type="ECO:0000256" key="1">
    <source>
        <dbReference type="SAM" id="MobiDB-lite"/>
    </source>
</evidence>
<feature type="region of interest" description="Disordered" evidence="1">
    <location>
        <begin position="79"/>
        <end position="104"/>
    </location>
</feature>
<dbReference type="AlphaFoldDB" id="A0A0C3P7P4"/>
<dbReference type="OrthoDB" id="3262083at2759"/>
<dbReference type="InParanoid" id="A0A0C3P7P4"/>
<evidence type="ECO:0000313" key="3">
    <source>
        <dbReference type="Proteomes" id="UP000054217"/>
    </source>
</evidence>
<dbReference type="EMBL" id="KN831976">
    <property type="protein sequence ID" value="KIO03459.1"/>
    <property type="molecule type" value="Genomic_DNA"/>
</dbReference>
<reference evidence="2 3" key="1">
    <citation type="submission" date="2014-04" db="EMBL/GenBank/DDBJ databases">
        <authorList>
            <consortium name="DOE Joint Genome Institute"/>
            <person name="Kuo A."/>
            <person name="Kohler A."/>
            <person name="Costa M.D."/>
            <person name="Nagy L.G."/>
            <person name="Floudas D."/>
            <person name="Copeland A."/>
            <person name="Barry K.W."/>
            <person name="Cichocki N."/>
            <person name="Veneault-Fourrey C."/>
            <person name="LaButti K."/>
            <person name="Lindquist E.A."/>
            <person name="Lipzen A."/>
            <person name="Lundell T."/>
            <person name="Morin E."/>
            <person name="Murat C."/>
            <person name="Sun H."/>
            <person name="Tunlid A."/>
            <person name="Henrissat B."/>
            <person name="Grigoriev I.V."/>
            <person name="Hibbett D.S."/>
            <person name="Martin F."/>
            <person name="Nordberg H.P."/>
            <person name="Cantor M.N."/>
            <person name="Hua S.X."/>
        </authorList>
    </citation>
    <scope>NUCLEOTIDE SEQUENCE [LARGE SCALE GENOMIC DNA]</scope>
    <source>
        <strain evidence="2 3">Marx 270</strain>
    </source>
</reference>
<proteinExistence type="predicted"/>
<protein>
    <submittedName>
        <fullName evidence="2">Uncharacterized protein</fullName>
    </submittedName>
</protein>